<dbReference type="EMBL" id="JAPWGL010000006">
    <property type="protein sequence ID" value="MCZ4225369.1"/>
    <property type="molecule type" value="Genomic_DNA"/>
</dbReference>
<dbReference type="RefSeq" id="WP_269417026.1">
    <property type="nucleotide sequence ID" value="NZ_JAPWGL010000006.1"/>
</dbReference>
<dbReference type="Gene3D" id="2.60.450.10">
    <property type="entry name" value="Lipopolysaccharide (LPS) transport protein A like domain"/>
    <property type="match status" value="1"/>
</dbReference>
<sequence>MILTEKAVFNLLDGTYRSYESNSETDKKISFIDFDLKENENMIVKSIRYTADSVRMSKDKNTITVMGKAKMFFKDLKMEADEIIYNNKTKIGSAKNMVITQLGSGTKIKGSNAEFNINGKVEIWQNANSNIVVEP</sequence>
<reference evidence="1" key="1">
    <citation type="submission" date="2022-12" db="EMBL/GenBank/DDBJ databases">
        <title>Genome sequence of SJ11.</title>
        <authorList>
            <person name="Woo H."/>
        </authorList>
    </citation>
    <scope>NUCLEOTIDE SEQUENCE</scope>
    <source>
        <strain evidence="1">SJ11</strain>
    </source>
</reference>
<keyword evidence="2" id="KW-1185">Reference proteome</keyword>
<dbReference type="Proteomes" id="UP001144341">
    <property type="component" value="Unassembled WGS sequence"/>
</dbReference>
<evidence type="ECO:0000313" key="2">
    <source>
        <dbReference type="Proteomes" id="UP001144341"/>
    </source>
</evidence>
<gene>
    <name evidence="1" type="ORF">O0931_18795</name>
</gene>
<evidence type="ECO:0008006" key="3">
    <source>
        <dbReference type="Google" id="ProtNLM"/>
    </source>
</evidence>
<proteinExistence type="predicted"/>
<name>A0ABT4L2F6_9SPHI</name>
<evidence type="ECO:0000313" key="1">
    <source>
        <dbReference type="EMBL" id="MCZ4225369.1"/>
    </source>
</evidence>
<accession>A0ABT4L2F6</accession>
<protein>
    <recommendedName>
        <fullName evidence="3">Organic solvent tolerance-like N-terminal domain-containing protein</fullName>
    </recommendedName>
</protein>
<organism evidence="1 2">
    <name type="scientific">Pedobacter rhodius</name>
    <dbReference type="NCBI Taxonomy" id="3004098"/>
    <lineage>
        <taxon>Bacteria</taxon>
        <taxon>Pseudomonadati</taxon>
        <taxon>Bacteroidota</taxon>
        <taxon>Sphingobacteriia</taxon>
        <taxon>Sphingobacteriales</taxon>
        <taxon>Sphingobacteriaceae</taxon>
        <taxon>Pedobacter</taxon>
    </lineage>
</organism>
<comment type="caution">
    <text evidence="1">The sequence shown here is derived from an EMBL/GenBank/DDBJ whole genome shotgun (WGS) entry which is preliminary data.</text>
</comment>